<dbReference type="Proteomes" id="UP000219612">
    <property type="component" value="Unassembled WGS sequence"/>
</dbReference>
<keyword evidence="6" id="KW-0560">Oxidoreductase</keyword>
<name>A0A285I3Z0_9ACTN</name>
<comment type="cofactor">
    <cofactor evidence="1">
        <name>FMN</name>
        <dbReference type="ChEBI" id="CHEBI:58210"/>
    </cofactor>
</comment>
<evidence type="ECO:0000313" key="11">
    <source>
        <dbReference type="Proteomes" id="UP000219612"/>
    </source>
</evidence>
<keyword evidence="5" id="KW-0288">FMN</keyword>
<evidence type="ECO:0000256" key="8">
    <source>
        <dbReference type="ARBA" id="ARBA00031155"/>
    </source>
</evidence>
<dbReference type="InterPro" id="IPR013785">
    <property type="entry name" value="Aldolase_TIM"/>
</dbReference>
<sequence length="332" mass="33458">MFALPGPVIVAPMAGGPSTAALVVAAGKAGALGFLAAGYKTPAAVEEELRTVRSAGVPYGLNIFVPTPSPADAEPLHRYRETLSAEAAAYGVELPPLRLADDDHFEAKVALAVEYEVPYVSFTFGVPPADVVSALRDVLITVTDRDEATRALTVGPDALIAQAGTAGGHASTTDPAAYAGTTTAAEVLADVLAVTSRPVVAAGGTSSSADVAALLSAGAAAVQAGTFFLLADEAGTRTAQREAMLSGAYEETAVTRAFTGHPARGLRNRFIDVHSSAAPIGYPAIHHLTAPIRAAAAAAGDASALNLWAGTGFAAARPGPVAELLRALTPEG</sequence>
<keyword evidence="7 10" id="KW-0503">Monooxygenase</keyword>
<evidence type="ECO:0000256" key="9">
    <source>
        <dbReference type="ARBA" id="ARBA00049401"/>
    </source>
</evidence>
<dbReference type="PANTHER" id="PTHR42747">
    <property type="entry name" value="NITRONATE MONOOXYGENASE-RELATED"/>
    <property type="match status" value="1"/>
</dbReference>
<dbReference type="RefSeq" id="WP_097321117.1">
    <property type="nucleotide sequence ID" value="NZ_OBDY01000006.1"/>
</dbReference>
<evidence type="ECO:0000256" key="4">
    <source>
        <dbReference type="ARBA" id="ARBA00022630"/>
    </source>
</evidence>
<evidence type="ECO:0000313" key="10">
    <source>
        <dbReference type="EMBL" id="SNY42680.1"/>
    </source>
</evidence>
<keyword evidence="11" id="KW-1185">Reference proteome</keyword>
<proteinExistence type="inferred from homology"/>
<evidence type="ECO:0000256" key="3">
    <source>
        <dbReference type="ARBA" id="ARBA00022575"/>
    </source>
</evidence>
<dbReference type="Gene3D" id="3.20.20.70">
    <property type="entry name" value="Aldolase class I"/>
    <property type="match status" value="1"/>
</dbReference>
<evidence type="ECO:0000256" key="1">
    <source>
        <dbReference type="ARBA" id="ARBA00001917"/>
    </source>
</evidence>
<dbReference type="InterPro" id="IPR004136">
    <property type="entry name" value="NMO"/>
</dbReference>
<dbReference type="GO" id="GO:0009636">
    <property type="term" value="P:response to toxic substance"/>
    <property type="evidence" value="ECO:0007669"/>
    <property type="project" value="UniProtKB-KW"/>
</dbReference>
<evidence type="ECO:0000256" key="2">
    <source>
        <dbReference type="ARBA" id="ARBA00009881"/>
    </source>
</evidence>
<dbReference type="SUPFAM" id="SSF51412">
    <property type="entry name" value="Inosine monophosphate dehydrogenase (IMPDH)"/>
    <property type="match status" value="1"/>
</dbReference>
<reference evidence="10 11" key="1">
    <citation type="submission" date="2017-09" db="EMBL/GenBank/DDBJ databases">
        <authorList>
            <person name="Ehlers B."/>
            <person name="Leendertz F.H."/>
        </authorList>
    </citation>
    <scope>NUCLEOTIDE SEQUENCE [LARGE SCALE GENOMIC DNA]</scope>
    <source>
        <strain evidence="10 11">CGMCC 4.6857</strain>
    </source>
</reference>
<dbReference type="OrthoDB" id="9778912at2"/>
<dbReference type="GO" id="GO:0018580">
    <property type="term" value="F:nitronate monooxygenase activity"/>
    <property type="evidence" value="ECO:0007669"/>
    <property type="project" value="InterPro"/>
</dbReference>
<dbReference type="EMBL" id="OBDY01000006">
    <property type="protein sequence ID" value="SNY42680.1"/>
    <property type="molecule type" value="Genomic_DNA"/>
</dbReference>
<keyword evidence="3" id="KW-0216">Detoxification</keyword>
<evidence type="ECO:0000256" key="6">
    <source>
        <dbReference type="ARBA" id="ARBA00023002"/>
    </source>
</evidence>
<dbReference type="Pfam" id="PF03060">
    <property type="entry name" value="NMO"/>
    <property type="match status" value="1"/>
</dbReference>
<comment type="similarity">
    <text evidence="2">Belongs to the nitronate monooxygenase family. NMO class I subfamily.</text>
</comment>
<comment type="catalytic activity">
    <reaction evidence="9">
        <text>3 propionate 3-nitronate + 3 O2 + H2O = 3 3-oxopropanoate + 2 nitrate + nitrite + H2O2 + 3 H(+)</text>
        <dbReference type="Rhea" id="RHEA:57332"/>
        <dbReference type="ChEBI" id="CHEBI:15377"/>
        <dbReference type="ChEBI" id="CHEBI:15378"/>
        <dbReference type="ChEBI" id="CHEBI:15379"/>
        <dbReference type="ChEBI" id="CHEBI:16240"/>
        <dbReference type="ChEBI" id="CHEBI:16301"/>
        <dbReference type="ChEBI" id="CHEBI:17632"/>
        <dbReference type="ChEBI" id="CHEBI:33190"/>
        <dbReference type="ChEBI" id="CHEBI:136067"/>
    </reaction>
</comment>
<keyword evidence="4" id="KW-0285">Flavoprotein</keyword>
<organism evidence="10 11">
    <name type="scientific">Paractinoplanes atraurantiacus</name>
    <dbReference type="NCBI Taxonomy" id="1036182"/>
    <lineage>
        <taxon>Bacteria</taxon>
        <taxon>Bacillati</taxon>
        <taxon>Actinomycetota</taxon>
        <taxon>Actinomycetes</taxon>
        <taxon>Micromonosporales</taxon>
        <taxon>Micromonosporaceae</taxon>
        <taxon>Paractinoplanes</taxon>
    </lineage>
</organism>
<dbReference type="PANTHER" id="PTHR42747:SF3">
    <property type="entry name" value="NITRONATE MONOOXYGENASE-RELATED"/>
    <property type="match status" value="1"/>
</dbReference>
<evidence type="ECO:0000256" key="5">
    <source>
        <dbReference type="ARBA" id="ARBA00022643"/>
    </source>
</evidence>
<evidence type="ECO:0000256" key="7">
    <source>
        <dbReference type="ARBA" id="ARBA00023033"/>
    </source>
</evidence>
<dbReference type="CDD" id="cd04730">
    <property type="entry name" value="NPD_like"/>
    <property type="match status" value="1"/>
</dbReference>
<gene>
    <name evidence="10" type="ORF">SAMN05421748_106320</name>
</gene>
<protein>
    <recommendedName>
        <fullName evidence="8">Propionate 3-nitronate monooxygenase</fullName>
    </recommendedName>
</protein>
<accession>A0A285I3Z0</accession>
<dbReference type="AlphaFoldDB" id="A0A285I3Z0"/>